<gene>
    <name evidence="2" type="ORF">P3T76_014149</name>
</gene>
<dbReference type="EMBL" id="JASMQC010000039">
    <property type="protein sequence ID" value="KAK1930478.1"/>
    <property type="molecule type" value="Genomic_DNA"/>
</dbReference>
<accession>A0AAD9G2S5</accession>
<keyword evidence="3" id="KW-1185">Reference proteome</keyword>
<feature type="region of interest" description="Disordered" evidence="1">
    <location>
        <begin position="110"/>
        <end position="130"/>
    </location>
</feature>
<dbReference type="AlphaFoldDB" id="A0AAD9G2S5"/>
<evidence type="ECO:0000256" key="1">
    <source>
        <dbReference type="SAM" id="MobiDB-lite"/>
    </source>
</evidence>
<organism evidence="2 3">
    <name type="scientific">Phytophthora citrophthora</name>
    <dbReference type="NCBI Taxonomy" id="4793"/>
    <lineage>
        <taxon>Eukaryota</taxon>
        <taxon>Sar</taxon>
        <taxon>Stramenopiles</taxon>
        <taxon>Oomycota</taxon>
        <taxon>Peronosporomycetes</taxon>
        <taxon>Peronosporales</taxon>
        <taxon>Peronosporaceae</taxon>
        <taxon>Phytophthora</taxon>
    </lineage>
</organism>
<protein>
    <submittedName>
        <fullName evidence="2">Uncharacterized protein</fullName>
    </submittedName>
</protein>
<proteinExistence type="predicted"/>
<evidence type="ECO:0000313" key="3">
    <source>
        <dbReference type="Proteomes" id="UP001259832"/>
    </source>
</evidence>
<name>A0AAD9G2S5_9STRA</name>
<evidence type="ECO:0000313" key="2">
    <source>
        <dbReference type="EMBL" id="KAK1930478.1"/>
    </source>
</evidence>
<sequence>MHIWVYSGLYLGADRWSMKFSTPQKCYTFSSCFSDNTVGAEWDEIDYQAIVFYEKEQCQGTKLISHTLPKGQLMFPSVKGAKSFMVWSDGMYATKGMELECLERATINGTNSSSHDGSSAEVGDLAPLKV</sequence>
<dbReference type="Proteomes" id="UP001259832">
    <property type="component" value="Unassembled WGS sequence"/>
</dbReference>
<comment type="caution">
    <text evidence="2">The sequence shown here is derived from an EMBL/GenBank/DDBJ whole genome shotgun (WGS) entry which is preliminary data.</text>
</comment>
<reference evidence="2" key="1">
    <citation type="submission" date="2023-08" db="EMBL/GenBank/DDBJ databases">
        <title>Reference Genome Resource for the Citrus Pathogen Phytophthora citrophthora.</title>
        <authorList>
            <person name="Moller H."/>
            <person name="Coetzee B."/>
            <person name="Rose L.J."/>
            <person name="Van Niekerk J.M."/>
        </authorList>
    </citation>
    <scope>NUCLEOTIDE SEQUENCE</scope>
    <source>
        <strain evidence="2">STE-U-9442</strain>
    </source>
</reference>